<accession>A0ACB8TPM4</accession>
<protein>
    <submittedName>
        <fullName evidence="1">Uncharacterized protein</fullName>
    </submittedName>
</protein>
<evidence type="ECO:0000313" key="1">
    <source>
        <dbReference type="EMBL" id="KAI0083980.1"/>
    </source>
</evidence>
<comment type="caution">
    <text evidence="1">The sequence shown here is derived from an EMBL/GenBank/DDBJ whole genome shotgun (WGS) entry which is preliminary data.</text>
</comment>
<reference evidence="1" key="1">
    <citation type="journal article" date="2021" name="Environ. Microbiol.">
        <title>Gene family expansions and transcriptome signatures uncover fungal adaptations to wood decay.</title>
        <authorList>
            <person name="Hage H."/>
            <person name="Miyauchi S."/>
            <person name="Viragh M."/>
            <person name="Drula E."/>
            <person name="Min B."/>
            <person name="Chaduli D."/>
            <person name="Navarro D."/>
            <person name="Favel A."/>
            <person name="Norest M."/>
            <person name="Lesage-Meessen L."/>
            <person name="Balint B."/>
            <person name="Merenyi Z."/>
            <person name="de Eugenio L."/>
            <person name="Morin E."/>
            <person name="Martinez A.T."/>
            <person name="Baldrian P."/>
            <person name="Stursova M."/>
            <person name="Martinez M.J."/>
            <person name="Novotny C."/>
            <person name="Magnuson J.K."/>
            <person name="Spatafora J.W."/>
            <person name="Maurice S."/>
            <person name="Pangilinan J."/>
            <person name="Andreopoulos W."/>
            <person name="LaButti K."/>
            <person name="Hundley H."/>
            <person name="Na H."/>
            <person name="Kuo A."/>
            <person name="Barry K."/>
            <person name="Lipzen A."/>
            <person name="Henrissat B."/>
            <person name="Riley R."/>
            <person name="Ahrendt S."/>
            <person name="Nagy L.G."/>
            <person name="Grigoriev I.V."/>
            <person name="Martin F."/>
            <person name="Rosso M.N."/>
        </authorList>
    </citation>
    <scope>NUCLEOTIDE SEQUENCE</scope>
    <source>
        <strain evidence="1">CBS 384.51</strain>
    </source>
</reference>
<organism evidence="1 2">
    <name type="scientific">Irpex rosettiformis</name>
    <dbReference type="NCBI Taxonomy" id="378272"/>
    <lineage>
        <taxon>Eukaryota</taxon>
        <taxon>Fungi</taxon>
        <taxon>Dikarya</taxon>
        <taxon>Basidiomycota</taxon>
        <taxon>Agaricomycotina</taxon>
        <taxon>Agaricomycetes</taxon>
        <taxon>Polyporales</taxon>
        <taxon>Irpicaceae</taxon>
        <taxon>Irpex</taxon>
    </lineage>
</organism>
<name>A0ACB8TPM4_9APHY</name>
<dbReference type="EMBL" id="MU274949">
    <property type="protein sequence ID" value="KAI0083980.1"/>
    <property type="molecule type" value="Genomic_DNA"/>
</dbReference>
<sequence length="331" mass="37290">MADVLVEQFVGASFALFNVIFILYGLLCAQVYFYWTSYRDRMLVKGAVLSMITLETVHVALCIEVLYSYFVDNYGRSDYLLHMRWSIGTSISLEFIVKGIVQAYYINRIWRLRHNTVVCLLLVTLLLAHSGVAFRSAACLFQFPTWVIMQAESHFWLYSNVTFALNLVFDVAITSVLSFYLHQDRSSALKEHMRDMVGKIMRYAIGGSVLTLPVSIALFVTANTSRLSLTFGAIVEASALVYSNAMLAMLNARRRIAEGLTAIGNDALEERSQVRNQVAPRFNTTIQIYQGGPYDYSTVDERRVLGTSVPNTPHSGPSHVIEPTREIHSPQ</sequence>
<keyword evidence="2" id="KW-1185">Reference proteome</keyword>
<gene>
    <name evidence="1" type="ORF">BDY19DRAFT_601218</name>
</gene>
<evidence type="ECO:0000313" key="2">
    <source>
        <dbReference type="Proteomes" id="UP001055072"/>
    </source>
</evidence>
<dbReference type="Proteomes" id="UP001055072">
    <property type="component" value="Unassembled WGS sequence"/>
</dbReference>
<proteinExistence type="predicted"/>